<dbReference type="OrthoDB" id="9790194at2"/>
<dbReference type="InterPro" id="IPR003782">
    <property type="entry name" value="SCO1/SenC"/>
</dbReference>
<reference evidence="7 8" key="1">
    <citation type="submission" date="2019-06" db="EMBL/GenBank/DDBJ databases">
        <title>New taxonomy in bacterial strain CC-CFT640, isolated from vineyard.</title>
        <authorList>
            <person name="Lin S.-Y."/>
            <person name="Tsai C.-F."/>
            <person name="Young C.-C."/>
        </authorList>
    </citation>
    <scope>NUCLEOTIDE SEQUENCE [LARGE SCALE GENOMIC DNA]</scope>
    <source>
        <strain evidence="7 8">CC-CFT640</strain>
    </source>
</reference>
<evidence type="ECO:0000313" key="8">
    <source>
        <dbReference type="Proteomes" id="UP000321638"/>
    </source>
</evidence>
<feature type="transmembrane region" description="Helical" evidence="5">
    <location>
        <begin position="7"/>
        <end position="25"/>
    </location>
</feature>
<evidence type="ECO:0000313" key="7">
    <source>
        <dbReference type="EMBL" id="TXL81889.1"/>
    </source>
</evidence>
<dbReference type="PANTHER" id="PTHR12151">
    <property type="entry name" value="ELECTRON TRANSPORT PROTIN SCO1/SENC FAMILY MEMBER"/>
    <property type="match status" value="1"/>
</dbReference>
<keyword evidence="3" id="KW-0479">Metal-binding</keyword>
<name>A0A5C8PVE9_9HYPH</name>
<evidence type="ECO:0000256" key="4">
    <source>
        <dbReference type="PIRSR" id="PIRSR603782-2"/>
    </source>
</evidence>
<evidence type="ECO:0000256" key="1">
    <source>
        <dbReference type="ARBA" id="ARBA00010996"/>
    </source>
</evidence>
<dbReference type="GO" id="GO:0046872">
    <property type="term" value="F:metal ion binding"/>
    <property type="evidence" value="ECO:0007669"/>
    <property type="project" value="UniProtKB-KW"/>
</dbReference>
<dbReference type="SUPFAM" id="SSF52833">
    <property type="entry name" value="Thioredoxin-like"/>
    <property type="match status" value="1"/>
</dbReference>
<evidence type="ECO:0000256" key="2">
    <source>
        <dbReference type="ARBA" id="ARBA00023008"/>
    </source>
</evidence>
<keyword evidence="5" id="KW-0812">Transmembrane</keyword>
<feature type="binding site" evidence="3">
    <location>
        <position position="70"/>
    </location>
    <ligand>
        <name>Cu cation</name>
        <dbReference type="ChEBI" id="CHEBI:23378"/>
    </ligand>
</feature>
<protein>
    <submittedName>
        <fullName evidence="7">SCO family protein</fullName>
    </submittedName>
</protein>
<dbReference type="Gene3D" id="3.40.30.10">
    <property type="entry name" value="Glutaredoxin"/>
    <property type="match status" value="1"/>
</dbReference>
<dbReference type="Proteomes" id="UP000321638">
    <property type="component" value="Unassembled WGS sequence"/>
</dbReference>
<dbReference type="PROSITE" id="PS51352">
    <property type="entry name" value="THIOREDOXIN_2"/>
    <property type="match status" value="1"/>
</dbReference>
<feature type="binding site" evidence="3">
    <location>
        <position position="160"/>
    </location>
    <ligand>
        <name>Cu cation</name>
        <dbReference type="ChEBI" id="CHEBI:23378"/>
    </ligand>
</feature>
<keyword evidence="5" id="KW-1133">Transmembrane helix</keyword>
<sequence length="194" mass="21131">MSRNAKLALAAWIVVLIGFAGWIGVQFSQDSGGGPTIGGPFTLTDHNGKRVTEADFKGKPTLIYFGFTYCPDVCPTSLLLMQTAVEQLGKDADKNVNMLLITVDPERDTPAVLKDYVGNFGPTIVGLTGSPDDIAAAAKAFRVYYRKVEGKDGAPYLMDHSSIFYLLDKRGRFVKHFTHQSRAEDIAAAIKPLM</sequence>
<dbReference type="InterPro" id="IPR036249">
    <property type="entry name" value="Thioredoxin-like_sf"/>
</dbReference>
<dbReference type="InterPro" id="IPR013766">
    <property type="entry name" value="Thioredoxin_domain"/>
</dbReference>
<gene>
    <name evidence="7" type="ORF">FHP25_02145</name>
</gene>
<comment type="caution">
    <text evidence="7">The sequence shown here is derived from an EMBL/GenBank/DDBJ whole genome shotgun (WGS) entry which is preliminary data.</text>
</comment>
<dbReference type="RefSeq" id="WP_147845245.1">
    <property type="nucleotide sequence ID" value="NZ_VDUZ01000002.1"/>
</dbReference>
<keyword evidence="2 3" id="KW-0186">Copper</keyword>
<feature type="disulfide bond" description="Redox-active" evidence="4">
    <location>
        <begin position="70"/>
        <end position="74"/>
    </location>
</feature>
<keyword evidence="5" id="KW-0472">Membrane</keyword>
<organism evidence="7 8">
    <name type="scientific">Vineibacter terrae</name>
    <dbReference type="NCBI Taxonomy" id="2586908"/>
    <lineage>
        <taxon>Bacteria</taxon>
        <taxon>Pseudomonadati</taxon>
        <taxon>Pseudomonadota</taxon>
        <taxon>Alphaproteobacteria</taxon>
        <taxon>Hyphomicrobiales</taxon>
        <taxon>Vineibacter</taxon>
    </lineage>
</organism>
<dbReference type="CDD" id="cd02968">
    <property type="entry name" value="SCO"/>
    <property type="match status" value="1"/>
</dbReference>
<dbReference type="Pfam" id="PF02630">
    <property type="entry name" value="SCO1-SenC"/>
    <property type="match status" value="1"/>
</dbReference>
<dbReference type="FunFam" id="3.40.30.10:FF:000013">
    <property type="entry name" value="Blast:Protein SCO1 homolog, mitochondrial"/>
    <property type="match status" value="1"/>
</dbReference>
<dbReference type="EMBL" id="VDUZ01000002">
    <property type="protein sequence ID" value="TXL81889.1"/>
    <property type="molecule type" value="Genomic_DNA"/>
</dbReference>
<proteinExistence type="inferred from homology"/>
<accession>A0A5C8PVE9</accession>
<evidence type="ECO:0000256" key="3">
    <source>
        <dbReference type="PIRSR" id="PIRSR603782-1"/>
    </source>
</evidence>
<feature type="domain" description="Thioredoxin" evidence="6">
    <location>
        <begin position="32"/>
        <end position="194"/>
    </location>
</feature>
<dbReference type="AlphaFoldDB" id="A0A5C8PVE9"/>
<evidence type="ECO:0000256" key="5">
    <source>
        <dbReference type="SAM" id="Phobius"/>
    </source>
</evidence>
<keyword evidence="4" id="KW-1015">Disulfide bond</keyword>
<keyword evidence="8" id="KW-1185">Reference proteome</keyword>
<evidence type="ECO:0000259" key="6">
    <source>
        <dbReference type="PROSITE" id="PS51352"/>
    </source>
</evidence>
<feature type="binding site" evidence="3">
    <location>
        <position position="74"/>
    </location>
    <ligand>
        <name>Cu cation</name>
        <dbReference type="ChEBI" id="CHEBI:23378"/>
    </ligand>
</feature>
<dbReference type="PANTHER" id="PTHR12151:SF25">
    <property type="entry name" value="LINALOOL DEHYDRATASE_ISOMERASE DOMAIN-CONTAINING PROTEIN"/>
    <property type="match status" value="1"/>
</dbReference>
<comment type="similarity">
    <text evidence="1">Belongs to the SCO1/2 family.</text>
</comment>